<comment type="function">
    <text evidence="8">Ligates lysine onto the cytidine present at position 34 of the AUA codon-specific tRNA(Ile) that contains the anticodon CAU, in an ATP-dependent manner. Cytidine is converted to lysidine, thus changing the amino acid specificity of the tRNA from methionine to isoleucine.</text>
</comment>
<dbReference type="SMART" id="SM00977">
    <property type="entry name" value="TilS_C"/>
    <property type="match status" value="1"/>
</dbReference>
<dbReference type="EMBL" id="FMXE01000032">
    <property type="protein sequence ID" value="SDA92485.1"/>
    <property type="molecule type" value="Genomic_DNA"/>
</dbReference>
<name>A0A1G5ZD79_9BACT</name>
<dbReference type="InterPro" id="IPR011063">
    <property type="entry name" value="TilS/TtcA_N"/>
</dbReference>
<evidence type="ECO:0000256" key="2">
    <source>
        <dbReference type="ARBA" id="ARBA00022490"/>
    </source>
</evidence>
<dbReference type="SUPFAM" id="SSF52402">
    <property type="entry name" value="Adenine nucleotide alpha hydrolases-like"/>
    <property type="match status" value="1"/>
</dbReference>
<dbReference type="Proteomes" id="UP000198756">
    <property type="component" value="Unassembled WGS sequence"/>
</dbReference>
<feature type="binding site" evidence="8">
    <location>
        <begin position="26"/>
        <end position="31"/>
    </location>
    <ligand>
        <name>ATP</name>
        <dbReference type="ChEBI" id="CHEBI:30616"/>
    </ligand>
</feature>
<keyword evidence="4 8" id="KW-0819">tRNA processing</keyword>
<dbReference type="HAMAP" id="MF_01161">
    <property type="entry name" value="tRNA_Ile_lys_synt"/>
    <property type="match status" value="1"/>
</dbReference>
<reference evidence="11" key="1">
    <citation type="submission" date="2016-10" db="EMBL/GenBank/DDBJ databases">
        <authorList>
            <person name="Varghese N."/>
            <person name="Submissions S."/>
        </authorList>
    </citation>
    <scope>NUCLEOTIDE SEQUENCE [LARGE SCALE GENOMIC DNA]</scope>
    <source>
        <strain evidence="11">DSM 22703</strain>
    </source>
</reference>
<evidence type="ECO:0000256" key="1">
    <source>
        <dbReference type="ARBA" id="ARBA00004496"/>
    </source>
</evidence>
<evidence type="ECO:0000313" key="10">
    <source>
        <dbReference type="EMBL" id="SDA92485.1"/>
    </source>
</evidence>
<dbReference type="OrthoDB" id="9807403at2"/>
<dbReference type="RefSeq" id="WP_092733038.1">
    <property type="nucleotide sequence ID" value="NZ_FMXE01000032.1"/>
</dbReference>
<dbReference type="CDD" id="cd01992">
    <property type="entry name" value="TilS_N"/>
    <property type="match status" value="1"/>
</dbReference>
<dbReference type="GO" id="GO:0032267">
    <property type="term" value="F:tRNA(Ile)-lysidine synthase activity"/>
    <property type="evidence" value="ECO:0007669"/>
    <property type="project" value="UniProtKB-EC"/>
</dbReference>
<evidence type="ECO:0000256" key="3">
    <source>
        <dbReference type="ARBA" id="ARBA00022598"/>
    </source>
</evidence>
<sequence>MLEAFQSHIKTRALITPTSNYLLACSGGMDSMCLGDLLLRSGINFEVAHVNFQLRGKASEEDQLFVQNWAKSNRHTFHPKLAATEKFAKQGGISIQMAAREIRYAFFEEIRAAHKLDGVILAHHEDDQLETIFLNLLRGTGIEGVYGMAERKDWLIRPLLNFSRAEIQKYMQENQLTWREDSSNEKSDYKRNNLRINGLPAIYELEPDARKNLLTSFQRLKDTGRAFGGLFDTWKKTNIKQDHPYQSLPFAAMQNQPGASTLLYFWLRPFGFNSDQAQAIAEALGQPKTGLIFEGSGYVLYFDREELVLAQNQKNFDPIYIAENTPELVLPDGKYKLIREDYPCQLDKSPVNAQLDFSRLDFPLEVRDWQEGDKFIPLGMNSSKKISDYLIDIKVPLAKKKSIKVLLSAGEIAWVIGLRIADWGKVTPATQGILYFKKY</sequence>
<keyword evidence="11" id="KW-1185">Reference proteome</keyword>
<dbReference type="Pfam" id="PF11734">
    <property type="entry name" value="TilS_C"/>
    <property type="match status" value="1"/>
</dbReference>
<keyword evidence="2 8" id="KW-0963">Cytoplasm</keyword>
<keyword evidence="3 8" id="KW-0436">Ligase</keyword>
<dbReference type="InterPro" id="IPR012795">
    <property type="entry name" value="tRNA_Ile_lys_synt_N"/>
</dbReference>
<dbReference type="AlphaFoldDB" id="A0A1G5ZD79"/>
<dbReference type="STRING" id="279824.SAMN03080617_03588"/>
<evidence type="ECO:0000259" key="9">
    <source>
        <dbReference type="SMART" id="SM00977"/>
    </source>
</evidence>
<dbReference type="GO" id="GO:0005524">
    <property type="term" value="F:ATP binding"/>
    <property type="evidence" value="ECO:0007669"/>
    <property type="project" value="UniProtKB-UniRule"/>
</dbReference>
<dbReference type="Gene3D" id="3.40.50.620">
    <property type="entry name" value="HUPs"/>
    <property type="match status" value="1"/>
</dbReference>
<feature type="domain" description="Lysidine-tRNA(Ile) synthetase C-terminal" evidence="9">
    <location>
        <begin position="364"/>
        <end position="436"/>
    </location>
</feature>
<gene>
    <name evidence="8" type="primary">tilS</name>
    <name evidence="10" type="ORF">SAMN03080617_03588</name>
</gene>
<dbReference type="GO" id="GO:0005737">
    <property type="term" value="C:cytoplasm"/>
    <property type="evidence" value="ECO:0007669"/>
    <property type="project" value="UniProtKB-SubCell"/>
</dbReference>
<evidence type="ECO:0000256" key="4">
    <source>
        <dbReference type="ARBA" id="ARBA00022694"/>
    </source>
</evidence>
<comment type="domain">
    <text evidence="8">The N-terminal region contains the highly conserved SGGXDS motif, predicted to be a P-loop motif involved in ATP binding.</text>
</comment>
<comment type="catalytic activity">
    <reaction evidence="7 8">
        <text>cytidine(34) in tRNA(Ile2) + L-lysine + ATP = lysidine(34) in tRNA(Ile2) + AMP + diphosphate + H(+)</text>
        <dbReference type="Rhea" id="RHEA:43744"/>
        <dbReference type="Rhea" id="RHEA-COMP:10625"/>
        <dbReference type="Rhea" id="RHEA-COMP:10670"/>
        <dbReference type="ChEBI" id="CHEBI:15378"/>
        <dbReference type="ChEBI" id="CHEBI:30616"/>
        <dbReference type="ChEBI" id="CHEBI:32551"/>
        <dbReference type="ChEBI" id="CHEBI:33019"/>
        <dbReference type="ChEBI" id="CHEBI:82748"/>
        <dbReference type="ChEBI" id="CHEBI:83665"/>
        <dbReference type="ChEBI" id="CHEBI:456215"/>
        <dbReference type="EC" id="6.3.4.19"/>
    </reaction>
</comment>
<protein>
    <recommendedName>
        <fullName evidence="8">tRNA(Ile)-lysidine synthase</fullName>
        <ecNumber evidence="8">6.3.4.19</ecNumber>
    </recommendedName>
    <alternativeName>
        <fullName evidence="8">tRNA(Ile)-2-lysyl-cytidine synthase</fullName>
    </alternativeName>
    <alternativeName>
        <fullName evidence="8">tRNA(Ile)-lysidine synthetase</fullName>
    </alternativeName>
</protein>
<dbReference type="InterPro" id="IPR012094">
    <property type="entry name" value="tRNA_Ile_lys_synt"/>
</dbReference>
<keyword evidence="5 8" id="KW-0547">Nucleotide-binding</keyword>
<dbReference type="NCBIfam" id="TIGR02432">
    <property type="entry name" value="lysidine_TilS_N"/>
    <property type="match status" value="1"/>
</dbReference>
<dbReference type="PANTHER" id="PTHR43033:SF1">
    <property type="entry name" value="TRNA(ILE)-LYSIDINE SYNTHASE-RELATED"/>
    <property type="match status" value="1"/>
</dbReference>
<dbReference type="PANTHER" id="PTHR43033">
    <property type="entry name" value="TRNA(ILE)-LYSIDINE SYNTHASE-RELATED"/>
    <property type="match status" value="1"/>
</dbReference>
<evidence type="ECO:0000256" key="6">
    <source>
        <dbReference type="ARBA" id="ARBA00022840"/>
    </source>
</evidence>
<dbReference type="NCBIfam" id="TIGR02433">
    <property type="entry name" value="lysidine_TilS_C"/>
    <property type="match status" value="1"/>
</dbReference>
<dbReference type="InterPro" id="IPR012796">
    <property type="entry name" value="Lysidine-tRNA-synth_C"/>
</dbReference>
<organism evidence="10 11">
    <name type="scientific">Algoriphagus alkaliphilus</name>
    <dbReference type="NCBI Taxonomy" id="279824"/>
    <lineage>
        <taxon>Bacteria</taxon>
        <taxon>Pseudomonadati</taxon>
        <taxon>Bacteroidota</taxon>
        <taxon>Cytophagia</taxon>
        <taxon>Cytophagales</taxon>
        <taxon>Cyclobacteriaceae</taxon>
        <taxon>Algoriphagus</taxon>
    </lineage>
</organism>
<dbReference type="GO" id="GO:0006400">
    <property type="term" value="P:tRNA modification"/>
    <property type="evidence" value="ECO:0007669"/>
    <property type="project" value="UniProtKB-UniRule"/>
</dbReference>
<comment type="subcellular location">
    <subcellularLocation>
        <location evidence="1 8">Cytoplasm</location>
    </subcellularLocation>
</comment>
<evidence type="ECO:0000256" key="5">
    <source>
        <dbReference type="ARBA" id="ARBA00022741"/>
    </source>
</evidence>
<dbReference type="Pfam" id="PF01171">
    <property type="entry name" value="ATP_bind_3"/>
    <property type="match status" value="1"/>
</dbReference>
<keyword evidence="6 8" id="KW-0067">ATP-binding</keyword>
<dbReference type="InterPro" id="IPR014729">
    <property type="entry name" value="Rossmann-like_a/b/a_fold"/>
</dbReference>
<proteinExistence type="inferred from homology"/>
<evidence type="ECO:0000256" key="7">
    <source>
        <dbReference type="ARBA" id="ARBA00048539"/>
    </source>
</evidence>
<dbReference type="SUPFAM" id="SSF56037">
    <property type="entry name" value="PheT/TilS domain"/>
    <property type="match status" value="1"/>
</dbReference>
<evidence type="ECO:0000313" key="11">
    <source>
        <dbReference type="Proteomes" id="UP000198756"/>
    </source>
</evidence>
<evidence type="ECO:0000256" key="8">
    <source>
        <dbReference type="HAMAP-Rule" id="MF_01161"/>
    </source>
</evidence>
<dbReference type="EC" id="6.3.4.19" evidence="8"/>
<comment type="similarity">
    <text evidence="8">Belongs to the tRNA(Ile)-lysidine synthase family.</text>
</comment>
<accession>A0A1G5ZD79</accession>